<dbReference type="Pfam" id="PF12146">
    <property type="entry name" value="Hydrolase_4"/>
    <property type="match status" value="1"/>
</dbReference>
<dbReference type="GO" id="GO:0016787">
    <property type="term" value="F:hydrolase activity"/>
    <property type="evidence" value="ECO:0007669"/>
    <property type="project" value="UniProtKB-KW"/>
</dbReference>
<feature type="domain" description="Serine aminopeptidase S33" evidence="1">
    <location>
        <begin position="85"/>
        <end position="241"/>
    </location>
</feature>
<evidence type="ECO:0000313" key="3">
    <source>
        <dbReference type="Proteomes" id="UP000267049"/>
    </source>
</evidence>
<evidence type="ECO:0000259" key="1">
    <source>
        <dbReference type="Pfam" id="PF12146"/>
    </source>
</evidence>
<sequence>MPTHRHPKTPTPIRSTRCPTTWCGDVIPVAHRARAQGPGTARPVLVLLPGLEATGLLLDEFVTALTARFDVHLLTYPRDRALGYAELTDYVRDRLPRRPYVLVAESFSGPIALRLAAQGGPDLRGVVLAASFATLPLPVKPLLSTLASWVSPRRVPIGVVSAVLWGRWANSEREALLARSLALVEPTVLSARVRAALSVSVDLAALPARLPLIYLQAACDRLITGSAARRIQRERPSTKLRRFDAPHFLLQVRPAECAAEIEAFVDGLQLSRDE</sequence>
<accession>A0A3M8SXC4</accession>
<dbReference type="SUPFAM" id="SSF53474">
    <property type="entry name" value="alpha/beta-Hydrolases"/>
    <property type="match status" value="1"/>
</dbReference>
<dbReference type="Gene3D" id="3.40.50.1820">
    <property type="entry name" value="alpha/beta hydrolase"/>
    <property type="match status" value="1"/>
</dbReference>
<dbReference type="OrthoDB" id="8561148at2"/>
<keyword evidence="3" id="KW-1185">Reference proteome</keyword>
<evidence type="ECO:0000313" key="2">
    <source>
        <dbReference type="EMBL" id="RNF85325.1"/>
    </source>
</evidence>
<comment type="caution">
    <text evidence="2">The sequence shown here is derived from an EMBL/GenBank/DDBJ whole genome shotgun (WGS) entry which is preliminary data.</text>
</comment>
<protein>
    <submittedName>
        <fullName evidence="2">Alpha/beta hydrolase</fullName>
    </submittedName>
</protein>
<dbReference type="InterPro" id="IPR029058">
    <property type="entry name" value="AB_hydrolase_fold"/>
</dbReference>
<dbReference type="InterPro" id="IPR022742">
    <property type="entry name" value="Hydrolase_4"/>
</dbReference>
<reference evidence="2 3" key="1">
    <citation type="submission" date="2018-11" db="EMBL/GenBank/DDBJ databases">
        <title>Lysobacter cryohumiis sp. nov., isolated from soil in the Tianshan Mountains, Xinjiang, China.</title>
        <authorList>
            <person name="Luo Y."/>
            <person name="Sheng H."/>
        </authorList>
    </citation>
    <scope>NUCLEOTIDE SEQUENCE [LARGE SCALE GENOMIC DNA]</scope>
    <source>
        <strain evidence="2 3">ZS60</strain>
    </source>
</reference>
<keyword evidence="2" id="KW-0378">Hydrolase</keyword>
<dbReference type="AlphaFoldDB" id="A0A3M8SXC4"/>
<dbReference type="Proteomes" id="UP000267049">
    <property type="component" value="Unassembled WGS sequence"/>
</dbReference>
<name>A0A3M8SXC4_9GAMM</name>
<organism evidence="2 3">
    <name type="scientific">Montanilutibacter psychrotolerans</name>
    <dbReference type="NCBI Taxonomy" id="1327343"/>
    <lineage>
        <taxon>Bacteria</taxon>
        <taxon>Pseudomonadati</taxon>
        <taxon>Pseudomonadota</taxon>
        <taxon>Gammaproteobacteria</taxon>
        <taxon>Lysobacterales</taxon>
        <taxon>Lysobacteraceae</taxon>
        <taxon>Montanilutibacter</taxon>
    </lineage>
</organism>
<proteinExistence type="predicted"/>
<dbReference type="EMBL" id="RIBS01000002">
    <property type="protein sequence ID" value="RNF85325.1"/>
    <property type="molecule type" value="Genomic_DNA"/>
</dbReference>
<gene>
    <name evidence="2" type="ORF">EER27_06055</name>
</gene>